<evidence type="ECO:0000313" key="1">
    <source>
        <dbReference type="EMBL" id="OQB41131.1"/>
    </source>
</evidence>
<sequence>MISSCLMPYYPKYSILDEIISDNNYKKMNIFIDLKNTLQTLYMKNVILLMTENIKKSNFLDTSILQSVLEFLSWHKIYSLKRGIEINFYIFYDFGNSFYHQNVDKKYKISRKIDDLFGLDSVTREMFFTVIQRNLKILEKLGNKIPNTHVLVLEHLESDFVPYYILRNNLIELDEKNCHIIYSNDHDLMQCLYICDHVFQFRKLGKNKSVLRKSDVPNKYLKHQTSLLPEHLPLAMGIIGEIGDDVKGITGIGKKTVEHAISDLLKIYTDQELYKKILKNEELFPQELDYYKNIFSNKITIKVVEQEKNEKRFSKSLKLTSFEILSRFFDDANTTEAFKRKENFINIFKNKESVSLPSLKKALSMNKIFINEDDLDILFYK</sequence>
<name>A0A1V5ZLW7_9BACT</name>
<accession>A0A1V5ZLW7</accession>
<reference evidence="1" key="1">
    <citation type="submission" date="2017-02" db="EMBL/GenBank/DDBJ databases">
        <title>Delving into the versatile metabolic prowess of the omnipresent phylum Bacteroidetes.</title>
        <authorList>
            <person name="Nobu M.K."/>
            <person name="Mei R."/>
            <person name="Narihiro T."/>
            <person name="Kuroda K."/>
            <person name="Liu W.-T."/>
        </authorList>
    </citation>
    <scope>NUCLEOTIDE SEQUENCE</scope>
    <source>
        <strain evidence="1">ADurb.Bin160</strain>
    </source>
</reference>
<dbReference type="Gene3D" id="3.40.50.1010">
    <property type="entry name" value="5'-nuclease"/>
    <property type="match status" value="1"/>
</dbReference>
<dbReference type="AlphaFoldDB" id="A0A1V5ZLW7"/>
<comment type="caution">
    <text evidence="1">The sequence shown here is derived from an EMBL/GenBank/DDBJ whole genome shotgun (WGS) entry which is preliminary data.</text>
</comment>
<dbReference type="Proteomes" id="UP000485621">
    <property type="component" value="Unassembled WGS sequence"/>
</dbReference>
<proteinExistence type="predicted"/>
<dbReference type="EMBL" id="MWDB01000023">
    <property type="protein sequence ID" value="OQB41131.1"/>
    <property type="molecule type" value="Genomic_DNA"/>
</dbReference>
<protein>
    <submittedName>
        <fullName evidence="1">DNA polymerase I</fullName>
    </submittedName>
</protein>
<gene>
    <name evidence="1" type="ORF">BWY04_01017</name>
</gene>
<organism evidence="1">
    <name type="scientific">candidate division CPR1 bacterium ADurb.Bin160</name>
    <dbReference type="NCBI Taxonomy" id="1852826"/>
    <lineage>
        <taxon>Bacteria</taxon>
        <taxon>candidate division CPR1</taxon>
    </lineage>
</organism>